<protein>
    <submittedName>
        <fullName evidence="1">Uncharacterized protein</fullName>
    </submittedName>
</protein>
<keyword evidence="2" id="KW-1185">Reference proteome</keyword>
<dbReference type="PANTHER" id="PTHR43475">
    <property type="entry name" value="METHYLTHIORIBOSE-1-PHOSPHATE ISOMERASE"/>
    <property type="match status" value="1"/>
</dbReference>
<dbReference type="InterPro" id="IPR042529">
    <property type="entry name" value="IF_2B-like_C"/>
</dbReference>
<proteinExistence type="predicted"/>
<comment type="caution">
    <text evidence="1">The sequence shown here is derived from an EMBL/GenBank/DDBJ whole genome shotgun (WGS) entry which is preliminary data.</text>
</comment>
<dbReference type="AlphaFoldDB" id="A0A2S4VW70"/>
<dbReference type="EMBL" id="PKSM01000095">
    <property type="protein sequence ID" value="POW13739.1"/>
    <property type="molecule type" value="Genomic_DNA"/>
</dbReference>
<sequence>MYTLGPAAASVAYGRAGGLPSVDDTIFIFSRFGGILASYQDNKLKMFPMLGPAREKKKKKKVRLVEPEEESISSTQAIHQTSTLSTITTATATATVEPQTLIVISFITRLPHKKNQGQGLTPQSHTIVHSNEAGTLPETNVDELSLKSIKRHLSPPQERLIKVRNSKILRWDNHTSLAIHEIDSVKDIDDWIRINTASFYWAKIYGFHSAIEKQDIKEEPDKRTVQNETAVSFPVAFNVGFEEIAHLDQHTRSDTVTLKALETLYLSVQAGYARDGFKFYPQSVEPLKKVGNSDRDFKRRIWAYWTERLDYRPTITKKKQVLCWHLISCRPIYRVSISYAINKILAILKPEVRNEKVNVEELEKRMVEAIGIEADRCRQSIANIVKHAVFEILHLPPDPSTQVDSMNSIHLFTLGSSSATYEALSQLVKHFITQSKWKSGIENHGSSIQGLKITIAEYRPLHEGVILANKLNELINIYSAPTYPTKPVIDSKKAYPHLKNTQSLLSIDTFLESKDWYLDSKHQKVLESFEDRRKPSSLTGLFSNDPVIGQDGDERSHLGDLLQKVDLINGHQVQKEDKIKVKVELTTDVGFRSCLLSAGSTGVLLLAADRVLPNGDALCKLGSTMAAYTAHKLGQVVIILVRHDRVQPSEDDPLPASRPPSSTLAAHPLLLSGMIMSWKSVFKHEIIDHLARKVIIAPHPGSHLLGSDGFEIVKADWISYFITDSGKMGVERVKEVSDTLSSLHNLLWEENNEDH</sequence>
<dbReference type="OrthoDB" id="2499098at2759"/>
<organism evidence="1 2">
    <name type="scientific">Puccinia striiformis</name>
    <dbReference type="NCBI Taxonomy" id="27350"/>
    <lineage>
        <taxon>Eukaryota</taxon>
        <taxon>Fungi</taxon>
        <taxon>Dikarya</taxon>
        <taxon>Basidiomycota</taxon>
        <taxon>Pucciniomycotina</taxon>
        <taxon>Pucciniomycetes</taxon>
        <taxon>Pucciniales</taxon>
        <taxon>Pucciniaceae</taxon>
        <taxon>Puccinia</taxon>
    </lineage>
</organism>
<dbReference type="Gene3D" id="3.40.50.10470">
    <property type="entry name" value="Translation initiation factor eif-2b, domain 2"/>
    <property type="match status" value="1"/>
</dbReference>
<dbReference type="PANTHER" id="PTHR43475:SF3">
    <property type="entry name" value="TRANSLATION INITIATION FACTOR EIF-2B SUBUNIT FAMILY PROTEIN (AFU_ORTHOLOGUE AFUA_2G14290)"/>
    <property type="match status" value="1"/>
</dbReference>
<dbReference type="GO" id="GO:0046523">
    <property type="term" value="F:S-methyl-5-thioribose-1-phosphate isomerase activity"/>
    <property type="evidence" value="ECO:0007669"/>
    <property type="project" value="TreeGrafter"/>
</dbReference>
<dbReference type="VEuPathDB" id="FungiDB:PSTT_14167"/>
<dbReference type="GO" id="GO:0019509">
    <property type="term" value="P:L-methionine salvage from methylthioadenosine"/>
    <property type="evidence" value="ECO:0007669"/>
    <property type="project" value="TreeGrafter"/>
</dbReference>
<reference evidence="2" key="3">
    <citation type="journal article" date="2018" name="Mol. Plant Microbe Interact.">
        <title>Genome sequence resources for the wheat stripe rust pathogen (Puccinia striiformis f. sp. tritici) and the barley stripe rust pathogen (Puccinia striiformis f. sp. hordei).</title>
        <authorList>
            <person name="Xia C."/>
            <person name="Wang M."/>
            <person name="Yin C."/>
            <person name="Cornejo O.E."/>
            <person name="Hulbert S.H."/>
            <person name="Chen X."/>
        </authorList>
    </citation>
    <scope>NUCLEOTIDE SEQUENCE [LARGE SCALE GENOMIC DNA]</scope>
    <source>
        <strain evidence="2">93TX-2</strain>
    </source>
</reference>
<name>A0A2S4VW70_9BASI</name>
<reference evidence="1 2" key="1">
    <citation type="submission" date="2017-12" db="EMBL/GenBank/DDBJ databases">
        <title>Gene loss provides genomic basis for host adaptation in cereal stripe rust fungi.</title>
        <authorList>
            <person name="Xia C."/>
        </authorList>
    </citation>
    <scope>NUCLEOTIDE SEQUENCE [LARGE SCALE GENOMIC DNA]</scope>
    <source>
        <strain evidence="1 2">93TX-2</strain>
    </source>
</reference>
<dbReference type="VEuPathDB" id="FungiDB:PSHT_07601"/>
<dbReference type="SUPFAM" id="SSF100950">
    <property type="entry name" value="NagB/RpiA/CoA transferase-like"/>
    <property type="match status" value="2"/>
</dbReference>
<reference evidence="2" key="2">
    <citation type="journal article" date="2018" name="BMC Genomics">
        <title>Genomic insights into host adaptation between the wheat stripe rust pathogen (Puccinia striiformis f. sp. tritici) and the barley stripe rust pathogen (Puccinia striiformis f. sp. hordei).</title>
        <authorList>
            <person name="Xia C."/>
            <person name="Wang M."/>
            <person name="Yin C."/>
            <person name="Cornejo O.E."/>
            <person name="Hulbert S.H."/>
            <person name="Chen X."/>
        </authorList>
    </citation>
    <scope>NUCLEOTIDE SEQUENCE [LARGE SCALE GENOMIC DNA]</scope>
    <source>
        <strain evidence="2">93TX-2</strain>
    </source>
</reference>
<evidence type="ECO:0000313" key="1">
    <source>
        <dbReference type="EMBL" id="POW13739.1"/>
    </source>
</evidence>
<evidence type="ECO:0000313" key="2">
    <source>
        <dbReference type="Proteomes" id="UP000238274"/>
    </source>
</evidence>
<dbReference type="Proteomes" id="UP000238274">
    <property type="component" value="Unassembled WGS sequence"/>
</dbReference>
<accession>A0A2S4VW70</accession>
<gene>
    <name evidence="1" type="ORF">PSHT_07601</name>
</gene>
<dbReference type="InterPro" id="IPR037171">
    <property type="entry name" value="NagB/RpiA_transferase-like"/>
</dbReference>